<evidence type="ECO:0000313" key="1">
    <source>
        <dbReference type="EMBL" id="GJC81492.1"/>
    </source>
</evidence>
<dbReference type="Proteomes" id="UP001055172">
    <property type="component" value="Unassembled WGS sequence"/>
</dbReference>
<accession>A0AA37LRB9</accession>
<proteinExistence type="predicted"/>
<gene>
    <name evidence="1" type="ORF">ColLi_04330</name>
</gene>
<organism evidence="1 2">
    <name type="scientific">Colletotrichum liriopes</name>
    <dbReference type="NCBI Taxonomy" id="708192"/>
    <lineage>
        <taxon>Eukaryota</taxon>
        <taxon>Fungi</taxon>
        <taxon>Dikarya</taxon>
        <taxon>Ascomycota</taxon>
        <taxon>Pezizomycotina</taxon>
        <taxon>Sordariomycetes</taxon>
        <taxon>Hypocreomycetidae</taxon>
        <taxon>Glomerellales</taxon>
        <taxon>Glomerellaceae</taxon>
        <taxon>Colletotrichum</taxon>
        <taxon>Colletotrichum spaethianum species complex</taxon>
    </lineage>
</organism>
<sequence length="98" mass="11221">MDAFIALLFTRVPKLRSLRMEGNITQEARLFSNVLRPALCYRNGTDLPGFRDIHTVVFNGAYSRSRMANTENVLPLFYLPTLRKLEAFIDTPQSEAIE</sequence>
<reference evidence="1 2" key="1">
    <citation type="submission" date="2021-07" db="EMBL/GenBank/DDBJ databases">
        <title>Genome data of Colletotrichum spaethianum.</title>
        <authorList>
            <person name="Utami Y.D."/>
            <person name="Hiruma K."/>
        </authorList>
    </citation>
    <scope>NUCLEOTIDE SEQUENCE [LARGE SCALE GENOMIC DNA]</scope>
    <source>
        <strain evidence="1 2">MAFF 242679</strain>
    </source>
</reference>
<keyword evidence="2" id="KW-1185">Reference proteome</keyword>
<protein>
    <submittedName>
        <fullName evidence="1">Uncharacterized protein</fullName>
    </submittedName>
</protein>
<dbReference type="AlphaFoldDB" id="A0AA37LRB9"/>
<comment type="caution">
    <text evidence="1">The sequence shown here is derived from an EMBL/GenBank/DDBJ whole genome shotgun (WGS) entry which is preliminary data.</text>
</comment>
<evidence type="ECO:0000313" key="2">
    <source>
        <dbReference type="Proteomes" id="UP001055172"/>
    </source>
</evidence>
<name>A0AA37LRB9_9PEZI</name>
<dbReference type="EMBL" id="BPPX01000007">
    <property type="protein sequence ID" value="GJC81492.1"/>
    <property type="molecule type" value="Genomic_DNA"/>
</dbReference>